<comment type="subcellular location">
    <subcellularLocation>
        <location evidence="1 8">Cell membrane</location>
        <topology evidence="1 8">Multi-pass membrane protein</topology>
    </subcellularLocation>
</comment>
<evidence type="ECO:0000256" key="3">
    <source>
        <dbReference type="ARBA" id="ARBA00022692"/>
    </source>
</evidence>
<dbReference type="Proteomes" id="UP001307889">
    <property type="component" value="Chromosome 3"/>
</dbReference>
<dbReference type="InterPro" id="IPR013604">
    <property type="entry name" value="7TM_chemorcpt"/>
</dbReference>
<evidence type="ECO:0000256" key="8">
    <source>
        <dbReference type="RuleBase" id="RU363108"/>
    </source>
</evidence>
<name>A0ABN7ALH2_9HEMI</name>
<keyword evidence="7 8" id="KW-0807">Transducer</keyword>
<organism evidence="9 10">
    <name type="scientific">Nesidiocoris tenuis</name>
    <dbReference type="NCBI Taxonomy" id="355587"/>
    <lineage>
        <taxon>Eukaryota</taxon>
        <taxon>Metazoa</taxon>
        <taxon>Ecdysozoa</taxon>
        <taxon>Arthropoda</taxon>
        <taxon>Hexapoda</taxon>
        <taxon>Insecta</taxon>
        <taxon>Pterygota</taxon>
        <taxon>Neoptera</taxon>
        <taxon>Paraneoptera</taxon>
        <taxon>Hemiptera</taxon>
        <taxon>Heteroptera</taxon>
        <taxon>Panheteroptera</taxon>
        <taxon>Cimicomorpha</taxon>
        <taxon>Miridae</taxon>
        <taxon>Dicyphina</taxon>
        <taxon>Nesidiocoris</taxon>
    </lineage>
</organism>
<keyword evidence="10" id="KW-1185">Reference proteome</keyword>
<dbReference type="EMBL" id="AP028911">
    <property type="protein sequence ID" value="BES91755.1"/>
    <property type="molecule type" value="Genomic_DNA"/>
</dbReference>
<keyword evidence="5 8" id="KW-0472">Membrane</keyword>
<comment type="caution">
    <text evidence="8">Lacks conserved residue(s) required for the propagation of feature annotation.</text>
</comment>
<gene>
    <name evidence="9" type="ORF">NTJ_04563</name>
</gene>
<evidence type="ECO:0000313" key="10">
    <source>
        <dbReference type="Proteomes" id="UP001307889"/>
    </source>
</evidence>
<feature type="transmembrane region" description="Helical" evidence="8">
    <location>
        <begin position="173"/>
        <end position="191"/>
    </location>
</feature>
<comment type="function">
    <text evidence="8">Gustatory receptor which mediates acceptance or avoidance behavior, depending on its substrates.</text>
</comment>
<accession>A0ABN7ALH2</accession>
<dbReference type="Pfam" id="PF08395">
    <property type="entry name" value="7tm_7"/>
    <property type="match status" value="1"/>
</dbReference>
<keyword evidence="4 8" id="KW-1133">Transmembrane helix</keyword>
<dbReference type="PANTHER" id="PTHR21143:SF133">
    <property type="entry name" value="GUSTATORY AND PHEROMONE RECEPTOR 32A-RELATED"/>
    <property type="match status" value="1"/>
</dbReference>
<evidence type="ECO:0000256" key="7">
    <source>
        <dbReference type="ARBA" id="ARBA00023224"/>
    </source>
</evidence>
<evidence type="ECO:0000256" key="6">
    <source>
        <dbReference type="ARBA" id="ARBA00023170"/>
    </source>
</evidence>
<keyword evidence="2 8" id="KW-1003">Cell membrane</keyword>
<protein>
    <recommendedName>
        <fullName evidence="8">Gustatory receptor</fullName>
    </recommendedName>
</protein>
<dbReference type="PANTHER" id="PTHR21143">
    <property type="entry name" value="INVERTEBRATE GUSTATORY RECEPTOR"/>
    <property type="match status" value="1"/>
</dbReference>
<keyword evidence="6 8" id="KW-0675">Receptor</keyword>
<evidence type="ECO:0000256" key="2">
    <source>
        <dbReference type="ARBA" id="ARBA00022475"/>
    </source>
</evidence>
<feature type="transmembrane region" description="Helical" evidence="8">
    <location>
        <begin position="35"/>
        <end position="53"/>
    </location>
</feature>
<feature type="transmembrane region" description="Helical" evidence="8">
    <location>
        <begin position="211"/>
        <end position="229"/>
    </location>
</feature>
<comment type="similarity">
    <text evidence="8">Belongs to the insect chemoreceptor superfamily. Gustatory receptor (GR) family.</text>
</comment>
<proteinExistence type="inferred from homology"/>
<feature type="transmembrane region" description="Helical" evidence="8">
    <location>
        <begin position="116"/>
        <end position="137"/>
    </location>
</feature>
<feature type="transmembrane region" description="Helical" evidence="8">
    <location>
        <begin position="74"/>
        <end position="96"/>
    </location>
</feature>
<sequence length="305" mass="34813">MTIWATTNLTILAILVSVAEYQNIHVVVKPARKALGLSLLFTDVAITIVHHFVQISKRHLFEEIFFFTQKTKNTLYDYVVVFVAAAVYAILLADPWDTNGLVLTRFFQSLGRNRLIFANTYHFLVSIIIFQFCSIVSRVSFRLKMTRFLLEQTEVAIHHHSKLTYLAKTANRLWNFQLLLICFHIFGYTVLLIYDTVRPLLDDPGKSIQDVLLIVVALILIGIELFCLANSCHQTMYNAGAFNKELFNLLEDHPSYCNDEQLNLYLNFNETVNFTACGFFGLGYPTITAITATAASYLVILLQTF</sequence>
<evidence type="ECO:0000256" key="1">
    <source>
        <dbReference type="ARBA" id="ARBA00004651"/>
    </source>
</evidence>
<evidence type="ECO:0000256" key="5">
    <source>
        <dbReference type="ARBA" id="ARBA00023136"/>
    </source>
</evidence>
<keyword evidence="3 8" id="KW-0812">Transmembrane</keyword>
<evidence type="ECO:0000256" key="4">
    <source>
        <dbReference type="ARBA" id="ARBA00022989"/>
    </source>
</evidence>
<reference evidence="9 10" key="1">
    <citation type="submission" date="2023-09" db="EMBL/GenBank/DDBJ databases">
        <title>Nesidiocoris tenuis whole genome shotgun sequence.</title>
        <authorList>
            <person name="Shibata T."/>
            <person name="Shimoda M."/>
            <person name="Kobayashi T."/>
            <person name="Uehara T."/>
        </authorList>
    </citation>
    <scope>NUCLEOTIDE SEQUENCE [LARGE SCALE GENOMIC DNA]</scope>
    <source>
        <strain evidence="9 10">Japan</strain>
    </source>
</reference>
<evidence type="ECO:0000313" key="9">
    <source>
        <dbReference type="EMBL" id="BES91755.1"/>
    </source>
</evidence>